<name>A0ABP9PMB1_9ACTN</name>
<evidence type="ECO:0000256" key="4">
    <source>
        <dbReference type="ARBA" id="ARBA00022807"/>
    </source>
</evidence>
<feature type="domain" description="NlpC/P60" evidence="5">
    <location>
        <begin position="65"/>
        <end position="191"/>
    </location>
</feature>
<dbReference type="InterPro" id="IPR000064">
    <property type="entry name" value="NLP_P60_dom"/>
</dbReference>
<keyword evidence="3" id="KW-0378">Hydrolase</keyword>
<dbReference type="SUPFAM" id="SSF54001">
    <property type="entry name" value="Cysteine proteinases"/>
    <property type="match status" value="1"/>
</dbReference>
<dbReference type="InterPro" id="IPR051202">
    <property type="entry name" value="Peptidase_C40"/>
</dbReference>
<dbReference type="InterPro" id="IPR038765">
    <property type="entry name" value="Papain-like_cys_pep_sf"/>
</dbReference>
<evidence type="ECO:0000313" key="6">
    <source>
        <dbReference type="EMBL" id="GAA5147774.1"/>
    </source>
</evidence>
<dbReference type="Gene3D" id="3.90.1720.10">
    <property type="entry name" value="endopeptidase domain like (from Nostoc punctiforme)"/>
    <property type="match status" value="1"/>
</dbReference>
<reference evidence="7" key="1">
    <citation type="journal article" date="2019" name="Int. J. Syst. Evol. Microbiol.">
        <title>The Global Catalogue of Microorganisms (GCM) 10K type strain sequencing project: providing services to taxonomists for standard genome sequencing and annotation.</title>
        <authorList>
            <consortium name="The Broad Institute Genomics Platform"/>
            <consortium name="The Broad Institute Genome Sequencing Center for Infectious Disease"/>
            <person name="Wu L."/>
            <person name="Ma J."/>
        </authorList>
    </citation>
    <scope>NUCLEOTIDE SEQUENCE [LARGE SCALE GENOMIC DNA]</scope>
    <source>
        <strain evidence="7">JCM 18459</strain>
    </source>
</reference>
<dbReference type="EMBL" id="BAABKG010000002">
    <property type="protein sequence ID" value="GAA5147774.1"/>
    <property type="molecule type" value="Genomic_DNA"/>
</dbReference>
<evidence type="ECO:0000259" key="5">
    <source>
        <dbReference type="PROSITE" id="PS51935"/>
    </source>
</evidence>
<dbReference type="PROSITE" id="PS51935">
    <property type="entry name" value="NLPC_P60"/>
    <property type="match status" value="1"/>
</dbReference>
<keyword evidence="4" id="KW-0788">Thiol protease</keyword>
<dbReference type="Gene3D" id="2.30.30.40">
    <property type="entry name" value="SH3 Domains"/>
    <property type="match status" value="1"/>
</dbReference>
<evidence type="ECO:0000256" key="2">
    <source>
        <dbReference type="ARBA" id="ARBA00022670"/>
    </source>
</evidence>
<dbReference type="PANTHER" id="PTHR47053">
    <property type="entry name" value="MUREIN DD-ENDOPEPTIDASE MEPH-RELATED"/>
    <property type="match status" value="1"/>
</dbReference>
<dbReference type="InterPro" id="IPR003646">
    <property type="entry name" value="SH3-like_bac-type"/>
</dbReference>
<keyword evidence="7" id="KW-1185">Reference proteome</keyword>
<proteinExistence type="inferred from homology"/>
<dbReference type="PANTHER" id="PTHR47053:SF1">
    <property type="entry name" value="MUREIN DD-ENDOPEPTIDASE MEPH-RELATED"/>
    <property type="match status" value="1"/>
</dbReference>
<dbReference type="Pfam" id="PF00877">
    <property type="entry name" value="NLPC_P60"/>
    <property type="match status" value="1"/>
</dbReference>
<organism evidence="6 7">
    <name type="scientific">Nocardioides marinquilinus</name>
    <dbReference type="NCBI Taxonomy" id="1210400"/>
    <lineage>
        <taxon>Bacteria</taxon>
        <taxon>Bacillati</taxon>
        <taxon>Actinomycetota</taxon>
        <taxon>Actinomycetes</taxon>
        <taxon>Propionibacteriales</taxon>
        <taxon>Nocardioidaceae</taxon>
        <taxon>Nocardioides</taxon>
    </lineage>
</organism>
<dbReference type="RefSeq" id="WP_345457920.1">
    <property type="nucleotide sequence ID" value="NZ_BAABKG010000002.1"/>
</dbReference>
<evidence type="ECO:0000256" key="1">
    <source>
        <dbReference type="ARBA" id="ARBA00007074"/>
    </source>
</evidence>
<protein>
    <recommendedName>
        <fullName evidence="5">NlpC/P60 domain-containing protein</fullName>
    </recommendedName>
</protein>
<comment type="caution">
    <text evidence="6">The sequence shown here is derived from an EMBL/GenBank/DDBJ whole genome shotgun (WGS) entry which is preliminary data.</text>
</comment>
<sequence>MRAVRVAPVLAEPRAGAEQVTQLLPGERVEVHQREGDWLRVTAPAQASAKDALGYPGWTPVADLAPDEESVVAIARTFLGTTYVWGGLTHDGVDCSGLVHASFRAVGVAVPRDASDQASACEPVTLGEERPGDLWFFAKDGRGTRVTHVGFVTDPATSTMLHAPDSGPRRYVVEEPLPDARRATLVSAGRF</sequence>
<accession>A0ABP9PMB1</accession>
<comment type="similarity">
    <text evidence="1">Belongs to the peptidase C40 family.</text>
</comment>
<keyword evidence="2" id="KW-0645">Protease</keyword>
<evidence type="ECO:0000313" key="7">
    <source>
        <dbReference type="Proteomes" id="UP001500221"/>
    </source>
</evidence>
<dbReference type="Pfam" id="PF08239">
    <property type="entry name" value="SH3_3"/>
    <property type="match status" value="1"/>
</dbReference>
<evidence type="ECO:0000256" key="3">
    <source>
        <dbReference type="ARBA" id="ARBA00022801"/>
    </source>
</evidence>
<gene>
    <name evidence="6" type="ORF">GCM10023340_20680</name>
</gene>
<dbReference type="Proteomes" id="UP001500221">
    <property type="component" value="Unassembled WGS sequence"/>
</dbReference>